<reference evidence="3" key="1">
    <citation type="submission" date="2021-04" db="EMBL/GenBank/DDBJ databases">
        <title>Genome seq and assembly of Streptomyces sp. RG38.</title>
        <authorList>
            <person name="Chhetri G."/>
        </authorList>
    </citation>
    <scope>NUCLEOTIDE SEQUENCE</scope>
    <source>
        <strain evidence="3">RG38</strain>
    </source>
</reference>
<feature type="compositionally biased region" description="Basic and acidic residues" evidence="1">
    <location>
        <begin position="393"/>
        <end position="419"/>
    </location>
</feature>
<keyword evidence="3" id="KW-0489">Methyltransferase</keyword>
<keyword evidence="4" id="KW-1185">Reference proteome</keyword>
<dbReference type="PRINTS" id="PR00507">
    <property type="entry name" value="N12N6MTFRASE"/>
</dbReference>
<protein>
    <submittedName>
        <fullName evidence="3">N-6 DNA methylase</fullName>
    </submittedName>
</protein>
<feature type="compositionally biased region" description="Gly residues" evidence="1">
    <location>
        <begin position="135"/>
        <end position="151"/>
    </location>
</feature>
<dbReference type="InterPro" id="IPR052916">
    <property type="entry name" value="Type-I_RE_MTase_Subunit"/>
</dbReference>
<dbReference type="PANTHER" id="PTHR42998:SF1">
    <property type="entry name" value="TYPE I RESTRICTION ENZYME HINDI METHYLASE SUBUNIT"/>
    <property type="match status" value="1"/>
</dbReference>
<sequence length="883" mass="92491">MQDNATEVTAAGIARLAGVGRAAVSNWRRRHDDFPKPVGGTETSPSFALAEVEGWLRRHGKLAEVPLRERVWQQLVGHPEGPVTALAHAGCALLLIHDRPAVWPELAAGSDERLAAMLPEALDEVLVPRFGLARGGRGGQGGHGSRGGRSGGAVHTRGGASGDTGVNSGVAVNPDAAVNSGGGVNGVSGGSTATGVHTNGSVHGLTVTPAADSPTGVHSDTPVHSGGPVHSDAPVRGGTPVHSDTSVHTSPPGQAAPPVNTPSPVHTPQTPPTPQPSSTPQPSPAPPASSAIRTPTAPSLLASVPLLRGVAELAAELGPRQTFEFLLGRHLDANPRQYTLTPTDLADLMADLADLADLAGPAAPAALTAPARPARTVLDPACGTGALLRAAVRRTDRPEHTGRPERTDRSSRTPHPDHPHHPHHPRTPHQALYAQDAAADLAALTGLRLALHTRATVRGAAADTLRADAFPELRADVVLCHPPFNERNWGHEELAYDPRWEYGFPARTESELAWVQHALARLRDGGTAVLLMPPAAASRRSGRRVRADLLRRGALRAVVALPVGAAPPYNIPLHLWVLRRPERAPAQPEVLLADVGRFGAEGRGGPDWRAVREAVLDAWRAFDAEGRLEERPGLARSLPVIELLDDDVDLAPARHLPPPTAADGADELGDVRARLGETLSLAAGLAPEAAEATRSAPRWTLTTVGELARGGALVMRTGGNGGPARVPVLTDHDVLTGNRPSGTLPESDEEPVLTEAGDVVLPVLGGGSVARVIDDTTAGAALGRNLVLLRPDPAALDPWFLAGFLRGSANNRQASSYASTATRLDVRRLHLPRLTLDAQRPYGARFRALDEFERTLRLSGRLGERLVRGTYDGLTDGTVSPGG</sequence>
<dbReference type="Pfam" id="PF02384">
    <property type="entry name" value="N6_Mtase"/>
    <property type="match status" value="1"/>
</dbReference>
<dbReference type="EMBL" id="JAGPNL010000007">
    <property type="protein sequence ID" value="MBQ0829504.1"/>
    <property type="molecule type" value="Genomic_DNA"/>
</dbReference>
<gene>
    <name evidence="3" type="ORF">J5Y05_23875</name>
</gene>
<dbReference type="GO" id="GO:0003677">
    <property type="term" value="F:DNA binding"/>
    <property type="evidence" value="ECO:0007669"/>
    <property type="project" value="InterPro"/>
</dbReference>
<evidence type="ECO:0000259" key="2">
    <source>
        <dbReference type="Pfam" id="PF02384"/>
    </source>
</evidence>
<feature type="region of interest" description="Disordered" evidence="1">
    <location>
        <begin position="135"/>
        <end position="293"/>
    </location>
</feature>
<dbReference type="Proteomes" id="UP000677875">
    <property type="component" value="Unassembled WGS sequence"/>
</dbReference>
<name>A0A940XJF3_9ACTN</name>
<feature type="compositionally biased region" description="Polar residues" evidence="1">
    <location>
        <begin position="242"/>
        <end position="252"/>
    </location>
</feature>
<dbReference type="InterPro" id="IPR003356">
    <property type="entry name" value="DNA_methylase_A-5"/>
</dbReference>
<dbReference type="SUPFAM" id="SSF53335">
    <property type="entry name" value="S-adenosyl-L-methionine-dependent methyltransferases"/>
    <property type="match status" value="1"/>
</dbReference>
<dbReference type="PANTHER" id="PTHR42998">
    <property type="entry name" value="TYPE I RESTRICTION ENZYME HINDVIIP M PROTEIN-RELATED"/>
    <property type="match status" value="1"/>
</dbReference>
<dbReference type="Gene3D" id="3.40.50.150">
    <property type="entry name" value="Vaccinia Virus protein VP39"/>
    <property type="match status" value="1"/>
</dbReference>
<comment type="caution">
    <text evidence="3">The sequence shown here is derived from an EMBL/GenBank/DDBJ whole genome shotgun (WGS) entry which is preliminary data.</text>
</comment>
<accession>A0A940XJF3</accession>
<feature type="domain" description="DNA methylase adenine-specific" evidence="2">
    <location>
        <begin position="340"/>
        <end position="598"/>
    </location>
</feature>
<evidence type="ECO:0000313" key="4">
    <source>
        <dbReference type="Proteomes" id="UP000677875"/>
    </source>
</evidence>
<dbReference type="GO" id="GO:0008170">
    <property type="term" value="F:N-methyltransferase activity"/>
    <property type="evidence" value="ECO:0007669"/>
    <property type="project" value="InterPro"/>
</dbReference>
<proteinExistence type="predicted"/>
<dbReference type="AlphaFoldDB" id="A0A940XJF3"/>
<evidence type="ECO:0000256" key="1">
    <source>
        <dbReference type="SAM" id="MobiDB-lite"/>
    </source>
</evidence>
<feature type="compositionally biased region" description="Pro residues" evidence="1">
    <location>
        <begin position="269"/>
        <end position="287"/>
    </location>
</feature>
<feature type="compositionally biased region" description="Gly residues" evidence="1">
    <location>
        <begin position="180"/>
        <end position="189"/>
    </location>
</feature>
<organism evidence="3 4">
    <name type="scientific">Streptomyces tagetis</name>
    <dbReference type="NCBI Taxonomy" id="2820809"/>
    <lineage>
        <taxon>Bacteria</taxon>
        <taxon>Bacillati</taxon>
        <taxon>Actinomycetota</taxon>
        <taxon>Actinomycetes</taxon>
        <taxon>Kitasatosporales</taxon>
        <taxon>Streptomycetaceae</taxon>
        <taxon>Streptomyces</taxon>
    </lineage>
</organism>
<dbReference type="InterPro" id="IPR029063">
    <property type="entry name" value="SAM-dependent_MTases_sf"/>
</dbReference>
<feature type="region of interest" description="Disordered" evidence="1">
    <location>
        <begin position="389"/>
        <end position="428"/>
    </location>
</feature>
<dbReference type="GO" id="GO:0032259">
    <property type="term" value="P:methylation"/>
    <property type="evidence" value="ECO:0007669"/>
    <property type="project" value="UniProtKB-KW"/>
</dbReference>
<keyword evidence="3" id="KW-0808">Transferase</keyword>
<evidence type="ECO:0000313" key="3">
    <source>
        <dbReference type="EMBL" id="MBQ0829504.1"/>
    </source>
</evidence>